<reference evidence="2 3" key="1">
    <citation type="submission" date="2019-06" db="EMBL/GenBank/DDBJ databases">
        <title>Sequencing the genomes of 1000 actinobacteria strains.</title>
        <authorList>
            <person name="Klenk H.-P."/>
        </authorList>
    </citation>
    <scope>NUCLEOTIDE SEQUENCE [LARGE SCALE GENOMIC DNA]</scope>
    <source>
        <strain evidence="2 3">DSM 42059</strain>
    </source>
</reference>
<proteinExistence type="predicted"/>
<evidence type="ECO:0000256" key="1">
    <source>
        <dbReference type="SAM" id="MobiDB-lite"/>
    </source>
</evidence>
<dbReference type="Proteomes" id="UP000318186">
    <property type="component" value="Unassembled WGS sequence"/>
</dbReference>
<evidence type="ECO:0000313" key="2">
    <source>
        <dbReference type="EMBL" id="TWF92175.1"/>
    </source>
</evidence>
<accession>A0A561TYI4</accession>
<name>A0A561TYI4_9ACTN</name>
<feature type="compositionally biased region" description="Polar residues" evidence="1">
    <location>
        <begin position="63"/>
        <end position="78"/>
    </location>
</feature>
<sequence>MLFFRAATAGMLPASSHGRCCSLQVPPGVMGFGLGTLSWAERSSLLAGLLVRPQETRARRCAANSSGDQETVQTSRSGSPERIADWRF</sequence>
<evidence type="ECO:0000313" key="3">
    <source>
        <dbReference type="Proteomes" id="UP000318186"/>
    </source>
</evidence>
<protein>
    <submittedName>
        <fullName evidence="2">Uncharacterized protein</fullName>
    </submittedName>
</protein>
<gene>
    <name evidence="2" type="ORF">FHX80_12494</name>
</gene>
<dbReference type="EMBL" id="VIWW01000002">
    <property type="protein sequence ID" value="TWF92175.1"/>
    <property type="molecule type" value="Genomic_DNA"/>
</dbReference>
<feature type="region of interest" description="Disordered" evidence="1">
    <location>
        <begin position="60"/>
        <end position="88"/>
    </location>
</feature>
<dbReference type="AlphaFoldDB" id="A0A561TYI4"/>
<organism evidence="2 3">
    <name type="scientific">Streptomyces brevispora</name>
    <dbReference type="NCBI Taxonomy" id="887462"/>
    <lineage>
        <taxon>Bacteria</taxon>
        <taxon>Bacillati</taxon>
        <taxon>Actinomycetota</taxon>
        <taxon>Actinomycetes</taxon>
        <taxon>Kitasatosporales</taxon>
        <taxon>Streptomycetaceae</taxon>
        <taxon>Streptomyces</taxon>
    </lineage>
</organism>
<comment type="caution">
    <text evidence="2">The sequence shown here is derived from an EMBL/GenBank/DDBJ whole genome shotgun (WGS) entry which is preliminary data.</text>
</comment>